<evidence type="ECO:0000256" key="2">
    <source>
        <dbReference type="ARBA" id="ARBA00022448"/>
    </source>
</evidence>
<dbReference type="InterPro" id="IPR051233">
    <property type="entry name" value="Desulfoferrodoxin_SOR"/>
</dbReference>
<dbReference type="SUPFAM" id="SSF49367">
    <property type="entry name" value="Superoxide reductase-like"/>
    <property type="match status" value="1"/>
</dbReference>
<evidence type="ECO:0000259" key="6">
    <source>
        <dbReference type="Pfam" id="PF01880"/>
    </source>
</evidence>
<feature type="domain" description="Desulfoferrodoxin ferrous iron-binding" evidence="6">
    <location>
        <begin position="39"/>
        <end position="121"/>
    </location>
</feature>
<sequence>MNFYICKNCGNIITKLTDSKVPVMCCGQKMELLEAGVTDAAVEKHVPSCSADGNVVNVQVGSTEHPMIETHWIEWIVAETTNGFQTRHLNPGDSPKASFILAEGEELKAVYAYCNLHGLWKA</sequence>
<gene>
    <name evidence="7" type="ORF">H9831_03620</name>
</gene>
<evidence type="ECO:0000256" key="5">
    <source>
        <dbReference type="ARBA" id="ARBA00023004"/>
    </source>
</evidence>
<keyword evidence="4" id="KW-0249">Electron transport</keyword>
<proteinExistence type="inferred from homology"/>
<dbReference type="GO" id="GO:0016491">
    <property type="term" value="F:oxidoreductase activity"/>
    <property type="evidence" value="ECO:0007669"/>
    <property type="project" value="InterPro"/>
</dbReference>
<dbReference type="InterPro" id="IPR036073">
    <property type="entry name" value="Desulfoferrodoxin_Fe-bd_dom_sf"/>
</dbReference>
<protein>
    <submittedName>
        <fullName evidence="7">Desulfoferrodoxin Dfx</fullName>
    </submittedName>
</protein>
<comment type="similarity">
    <text evidence="1">Belongs to the desulfoferrodoxin family.</text>
</comment>
<dbReference type="Proteomes" id="UP000824007">
    <property type="component" value="Unassembled WGS sequence"/>
</dbReference>
<comment type="caution">
    <text evidence="7">The sequence shown here is derived from an EMBL/GenBank/DDBJ whole genome shotgun (WGS) entry which is preliminary data.</text>
</comment>
<dbReference type="Pfam" id="PF01880">
    <property type="entry name" value="Desulfoferrodox"/>
    <property type="match status" value="1"/>
</dbReference>
<evidence type="ECO:0000313" key="7">
    <source>
        <dbReference type="EMBL" id="HIY59759.1"/>
    </source>
</evidence>
<keyword evidence="2" id="KW-0813">Transport</keyword>
<dbReference type="PANTHER" id="PTHR36541">
    <property type="entry name" value="SUPEROXIDE REDUCTASE-RELATED"/>
    <property type="match status" value="1"/>
</dbReference>
<keyword evidence="3" id="KW-0479">Metal-binding</keyword>
<dbReference type="InterPro" id="IPR002742">
    <property type="entry name" value="Desulfoferrodoxin_Fe-bd_dom"/>
</dbReference>
<accession>A0A9D1YN22</accession>
<evidence type="ECO:0000256" key="1">
    <source>
        <dbReference type="ARBA" id="ARBA00005941"/>
    </source>
</evidence>
<dbReference type="GO" id="GO:0005506">
    <property type="term" value="F:iron ion binding"/>
    <property type="evidence" value="ECO:0007669"/>
    <property type="project" value="InterPro"/>
</dbReference>
<evidence type="ECO:0000256" key="3">
    <source>
        <dbReference type="ARBA" id="ARBA00022723"/>
    </source>
</evidence>
<keyword evidence="5" id="KW-0408">Iron</keyword>
<dbReference type="SUPFAM" id="SSF57802">
    <property type="entry name" value="Rubredoxin-like"/>
    <property type="match status" value="1"/>
</dbReference>
<dbReference type="Gene3D" id="2.60.40.730">
    <property type="entry name" value="SOR catalytic domain"/>
    <property type="match status" value="1"/>
</dbReference>
<evidence type="ECO:0000256" key="4">
    <source>
        <dbReference type="ARBA" id="ARBA00022982"/>
    </source>
</evidence>
<dbReference type="PANTHER" id="PTHR36541:SF1">
    <property type="entry name" value="SUPEROXIDE REDUCTASE-RELATED"/>
    <property type="match status" value="1"/>
</dbReference>
<evidence type="ECO:0000313" key="8">
    <source>
        <dbReference type="Proteomes" id="UP000824007"/>
    </source>
</evidence>
<name>A0A9D1YN22_9FIRM</name>
<reference evidence="7" key="1">
    <citation type="journal article" date="2021" name="PeerJ">
        <title>Extensive microbial diversity within the chicken gut microbiome revealed by metagenomics and culture.</title>
        <authorList>
            <person name="Gilroy R."/>
            <person name="Ravi A."/>
            <person name="Getino M."/>
            <person name="Pursley I."/>
            <person name="Horton D.L."/>
            <person name="Alikhan N.F."/>
            <person name="Baker D."/>
            <person name="Gharbi K."/>
            <person name="Hall N."/>
            <person name="Watson M."/>
            <person name="Adriaenssens E.M."/>
            <person name="Foster-Nyarko E."/>
            <person name="Jarju S."/>
            <person name="Secka A."/>
            <person name="Antonio M."/>
            <person name="Oren A."/>
            <person name="Chaudhuri R.R."/>
            <person name="La Ragione R."/>
            <person name="Hildebrand F."/>
            <person name="Pallen M.J."/>
        </authorList>
    </citation>
    <scope>NUCLEOTIDE SEQUENCE</scope>
    <source>
        <strain evidence="7">ChiSxjej3B15-24422</strain>
    </source>
</reference>
<organism evidence="7 8">
    <name type="scientific">Candidatus Eisenbergiella pullistercoris</name>
    <dbReference type="NCBI Taxonomy" id="2838555"/>
    <lineage>
        <taxon>Bacteria</taxon>
        <taxon>Bacillati</taxon>
        <taxon>Bacillota</taxon>
        <taxon>Clostridia</taxon>
        <taxon>Lachnospirales</taxon>
        <taxon>Lachnospiraceae</taxon>
        <taxon>Eisenbergiella</taxon>
    </lineage>
</organism>
<dbReference type="EMBL" id="DXDD01000046">
    <property type="protein sequence ID" value="HIY59759.1"/>
    <property type="molecule type" value="Genomic_DNA"/>
</dbReference>
<reference evidence="7" key="2">
    <citation type="submission" date="2021-04" db="EMBL/GenBank/DDBJ databases">
        <authorList>
            <person name="Gilroy R."/>
        </authorList>
    </citation>
    <scope>NUCLEOTIDE SEQUENCE</scope>
    <source>
        <strain evidence="7">ChiSxjej3B15-24422</strain>
    </source>
</reference>
<dbReference type="AlphaFoldDB" id="A0A9D1YN22"/>